<dbReference type="AlphaFoldDB" id="A0A9W7G4S6"/>
<feature type="transmembrane region" description="Helical" evidence="14">
    <location>
        <begin position="7"/>
        <end position="27"/>
    </location>
</feature>
<gene>
    <name evidence="15" type="ORF">TrCOL_g9169</name>
</gene>
<evidence type="ECO:0000256" key="12">
    <source>
        <dbReference type="ARBA" id="ARBA00023136"/>
    </source>
</evidence>
<comment type="pathway">
    <text evidence="3">Lipid metabolism.</text>
</comment>
<feature type="transmembrane region" description="Helical" evidence="14">
    <location>
        <begin position="61"/>
        <end position="89"/>
    </location>
</feature>
<keyword evidence="7 14" id="KW-0812">Transmembrane</keyword>
<evidence type="ECO:0000313" key="16">
    <source>
        <dbReference type="Proteomes" id="UP001165065"/>
    </source>
</evidence>
<dbReference type="EC" id="2.3.1.-" evidence="14"/>
<keyword evidence="11" id="KW-0443">Lipid metabolism</keyword>
<dbReference type="EMBL" id="BRYA01000015">
    <property type="protein sequence ID" value="GMI32085.1"/>
    <property type="molecule type" value="Genomic_DNA"/>
</dbReference>
<dbReference type="GO" id="GO:0005789">
    <property type="term" value="C:endoplasmic reticulum membrane"/>
    <property type="evidence" value="ECO:0007669"/>
    <property type="project" value="UniProtKB-SubCell"/>
</dbReference>
<keyword evidence="13" id="KW-0012">Acyltransferase</keyword>
<evidence type="ECO:0000256" key="8">
    <source>
        <dbReference type="ARBA" id="ARBA00022798"/>
    </source>
</evidence>
<name>A0A9W7G4S6_9STRA</name>
<dbReference type="GO" id="GO:0019432">
    <property type="term" value="P:triglyceride biosynthetic process"/>
    <property type="evidence" value="ECO:0007669"/>
    <property type="project" value="TreeGrafter"/>
</dbReference>
<evidence type="ECO:0000256" key="14">
    <source>
        <dbReference type="RuleBase" id="RU367023"/>
    </source>
</evidence>
<evidence type="ECO:0000256" key="4">
    <source>
        <dbReference type="ARBA" id="ARBA00005420"/>
    </source>
</evidence>
<evidence type="ECO:0000313" key="15">
    <source>
        <dbReference type="EMBL" id="GMI32085.1"/>
    </source>
</evidence>
<comment type="subcellular location">
    <subcellularLocation>
        <location evidence="1 14">Endoplasmic reticulum membrane</location>
        <topology evidence="1 14">Multi-pass membrane protein</topology>
    </subcellularLocation>
</comment>
<sequence>MSRGLPMMSSAILLFMNTLTAALYILLPSRVNAYLSTLMIGGLFGLMIPPLLFLNSILTSIILPFLSSTTSLTPSLLSVYLTLMLIYMITCITLDSSPHHPPPLGTVRKPSNVIERFSLNFWSTHFKYFPITVHNHTTLTPSKQYVFGVHPHGIHCWVLNLFSIQGGPLDSVVGLTSGGTLSGLAASVIFLVPVVRELFIQMGYVDASRSVAERAMKEGRSLFICTGGEEESMLSEVGVDKVVLMKRKGFVRLAVKNGATLVPVFGVGITDLYKTYGIFGGVRMWVQKKFGVALPVFHGRFLTPLPYKVPIKVVFGEPIKVAAEDVPKEGERPDEKIVAKYHGMYVENLKRVHKEYGGKRVLEVL</sequence>
<keyword evidence="10 14" id="KW-1133">Transmembrane helix</keyword>
<keyword evidence="6 14" id="KW-0808">Transferase</keyword>
<protein>
    <recommendedName>
        <fullName evidence="14">Acyltransferase</fullName>
        <ecNumber evidence="14">2.3.1.-</ecNumber>
    </recommendedName>
</protein>
<evidence type="ECO:0000256" key="11">
    <source>
        <dbReference type="ARBA" id="ARBA00023098"/>
    </source>
</evidence>
<keyword evidence="9 14" id="KW-0256">Endoplasmic reticulum</keyword>
<keyword evidence="5" id="KW-0444">Lipid biosynthesis</keyword>
<evidence type="ECO:0000256" key="1">
    <source>
        <dbReference type="ARBA" id="ARBA00004477"/>
    </source>
</evidence>
<dbReference type="GO" id="GO:0004144">
    <property type="term" value="F:diacylglycerol O-acyltransferase activity"/>
    <property type="evidence" value="ECO:0007669"/>
    <property type="project" value="TreeGrafter"/>
</dbReference>
<accession>A0A9W7G4S6</accession>
<evidence type="ECO:0000256" key="3">
    <source>
        <dbReference type="ARBA" id="ARBA00005189"/>
    </source>
</evidence>
<evidence type="ECO:0000256" key="6">
    <source>
        <dbReference type="ARBA" id="ARBA00022679"/>
    </source>
</evidence>
<evidence type="ECO:0000256" key="13">
    <source>
        <dbReference type="ARBA" id="ARBA00023315"/>
    </source>
</evidence>
<dbReference type="CDD" id="cd07987">
    <property type="entry name" value="LPLAT_MGAT-like"/>
    <property type="match status" value="1"/>
</dbReference>
<dbReference type="GO" id="GO:0006071">
    <property type="term" value="P:glycerol metabolic process"/>
    <property type="evidence" value="ECO:0007669"/>
    <property type="project" value="UniProtKB-KW"/>
</dbReference>
<comment type="similarity">
    <text evidence="4 14">Belongs to the diacylglycerol acyltransferase family.</text>
</comment>
<evidence type="ECO:0000256" key="10">
    <source>
        <dbReference type="ARBA" id="ARBA00022989"/>
    </source>
</evidence>
<keyword evidence="8" id="KW-0319">Glycerol metabolism</keyword>
<dbReference type="Proteomes" id="UP001165065">
    <property type="component" value="Unassembled WGS sequence"/>
</dbReference>
<dbReference type="PANTHER" id="PTHR12317">
    <property type="entry name" value="DIACYLGLYCEROL O-ACYLTRANSFERASE"/>
    <property type="match status" value="1"/>
</dbReference>
<evidence type="ECO:0000256" key="2">
    <source>
        <dbReference type="ARBA" id="ARBA00004771"/>
    </source>
</evidence>
<evidence type="ECO:0000256" key="7">
    <source>
        <dbReference type="ARBA" id="ARBA00022692"/>
    </source>
</evidence>
<dbReference type="InterPro" id="IPR007130">
    <property type="entry name" value="DAGAT"/>
</dbReference>
<keyword evidence="12 14" id="KW-0472">Membrane</keyword>
<proteinExistence type="inferred from homology"/>
<dbReference type="Pfam" id="PF03982">
    <property type="entry name" value="DAGAT"/>
    <property type="match status" value="1"/>
</dbReference>
<keyword evidence="16" id="KW-1185">Reference proteome</keyword>
<reference evidence="16" key="1">
    <citation type="journal article" date="2023" name="Commun. Biol.">
        <title>Genome analysis of Parmales, the sister group of diatoms, reveals the evolutionary specialization of diatoms from phago-mixotrophs to photoautotrophs.</title>
        <authorList>
            <person name="Ban H."/>
            <person name="Sato S."/>
            <person name="Yoshikawa S."/>
            <person name="Yamada K."/>
            <person name="Nakamura Y."/>
            <person name="Ichinomiya M."/>
            <person name="Sato N."/>
            <person name="Blanc-Mathieu R."/>
            <person name="Endo H."/>
            <person name="Kuwata A."/>
            <person name="Ogata H."/>
        </authorList>
    </citation>
    <scope>NUCLEOTIDE SEQUENCE [LARGE SCALE GENOMIC DNA]</scope>
</reference>
<evidence type="ECO:0000256" key="9">
    <source>
        <dbReference type="ARBA" id="ARBA00022824"/>
    </source>
</evidence>
<dbReference type="PANTHER" id="PTHR12317:SF0">
    <property type="entry name" value="ACYLTRANSFERASE"/>
    <property type="match status" value="1"/>
</dbReference>
<comment type="caution">
    <text evidence="15">The sequence shown here is derived from an EMBL/GenBank/DDBJ whole genome shotgun (WGS) entry which is preliminary data.</text>
</comment>
<organism evidence="15 16">
    <name type="scientific">Triparma columacea</name>
    <dbReference type="NCBI Taxonomy" id="722753"/>
    <lineage>
        <taxon>Eukaryota</taxon>
        <taxon>Sar</taxon>
        <taxon>Stramenopiles</taxon>
        <taxon>Ochrophyta</taxon>
        <taxon>Bolidophyceae</taxon>
        <taxon>Parmales</taxon>
        <taxon>Triparmaceae</taxon>
        <taxon>Triparma</taxon>
    </lineage>
</organism>
<dbReference type="OrthoDB" id="264532at2759"/>
<evidence type="ECO:0000256" key="5">
    <source>
        <dbReference type="ARBA" id="ARBA00022516"/>
    </source>
</evidence>
<feature type="transmembrane region" description="Helical" evidence="14">
    <location>
        <begin position="33"/>
        <end position="54"/>
    </location>
</feature>
<comment type="pathway">
    <text evidence="2">Glycerolipid metabolism; triacylglycerol biosynthesis.</text>
</comment>